<dbReference type="RefSeq" id="WP_182980072.1">
    <property type="nucleotide sequence ID" value="NZ_BAABGB010000057.1"/>
</dbReference>
<accession>A0A7W4J2P7</accession>
<gene>
    <name evidence="3" type="ORF">HLH35_15850</name>
</gene>
<dbReference type="Proteomes" id="UP000577891">
    <property type="component" value="Unassembled WGS sequence"/>
</dbReference>
<dbReference type="SUPFAM" id="SSF54909">
    <property type="entry name" value="Dimeric alpha+beta barrel"/>
    <property type="match status" value="2"/>
</dbReference>
<dbReference type="InterPro" id="IPR011008">
    <property type="entry name" value="Dimeric_a/b-barrel"/>
</dbReference>
<evidence type="ECO:0000259" key="2">
    <source>
        <dbReference type="Pfam" id="PF07978"/>
    </source>
</evidence>
<reference evidence="3 4" key="1">
    <citation type="submission" date="2020-04" db="EMBL/GenBank/DDBJ databases">
        <title>Description of novel Gluconacetobacter.</title>
        <authorList>
            <person name="Sombolestani A."/>
        </authorList>
    </citation>
    <scope>NUCLEOTIDE SEQUENCE [LARGE SCALE GENOMIC DNA]</scope>
    <source>
        <strain evidence="3 4">LMG 27724</strain>
    </source>
</reference>
<evidence type="ECO:0000256" key="1">
    <source>
        <dbReference type="ARBA" id="ARBA00005291"/>
    </source>
</evidence>
<proteinExistence type="inferred from homology"/>
<evidence type="ECO:0000313" key="3">
    <source>
        <dbReference type="EMBL" id="MBB2173571.1"/>
    </source>
</evidence>
<dbReference type="PANTHER" id="PTHR21017:SF17">
    <property type="entry name" value="PROTEIN NIPSNAP"/>
    <property type="match status" value="1"/>
</dbReference>
<dbReference type="PANTHER" id="PTHR21017">
    <property type="entry name" value="NIPSNAP-RELATED"/>
    <property type="match status" value="1"/>
</dbReference>
<dbReference type="EMBL" id="JABEQE010000017">
    <property type="protein sequence ID" value="MBB2173571.1"/>
    <property type="molecule type" value="Genomic_DNA"/>
</dbReference>
<keyword evidence="4" id="KW-1185">Reference proteome</keyword>
<comment type="similarity">
    <text evidence="1">Belongs to the NipSnap family.</text>
</comment>
<dbReference type="Gene3D" id="3.30.70.100">
    <property type="match status" value="2"/>
</dbReference>
<feature type="domain" description="NIPSNAP" evidence="2">
    <location>
        <begin position="107"/>
        <end position="202"/>
    </location>
</feature>
<evidence type="ECO:0000313" key="4">
    <source>
        <dbReference type="Proteomes" id="UP000577891"/>
    </source>
</evidence>
<dbReference type="AlphaFoldDB" id="A0A7W4J2P7"/>
<dbReference type="Pfam" id="PF07978">
    <property type="entry name" value="NIPSNAP"/>
    <property type="match status" value="1"/>
</dbReference>
<protein>
    <submittedName>
        <fullName evidence="3">NIPSNAP family protein</fullName>
    </submittedName>
</protein>
<dbReference type="InterPro" id="IPR012577">
    <property type="entry name" value="NIPSNAP"/>
</dbReference>
<dbReference type="InterPro" id="IPR051557">
    <property type="entry name" value="NipSnap_domain"/>
</dbReference>
<name>A0A7W4J2P7_9PROT</name>
<comment type="caution">
    <text evidence="3">The sequence shown here is derived from an EMBL/GenBank/DDBJ whole genome shotgun (WGS) entry which is preliminary data.</text>
</comment>
<sequence>MFYETITISAVPAAFRAMQEALIDLFLDPARADRLLGCWRCEIGRLNRVVILRGFSSLSDLFEDRYALQSDERCRVPECGIESMLFEAWRPLADLPPILPGAFGPIYEIRTYVVRPGCLDNALMRFRNALPERLKCSALTVCMSALDGVPRFRHIWPYASLDARAEIRAEAVKAGIWPPKDSAGFFGDEMENCVMLPLPFSPLS</sequence>
<organism evidence="3 4">
    <name type="scientific">Gluconacetobacter asukensis</name>
    <dbReference type="NCBI Taxonomy" id="1017181"/>
    <lineage>
        <taxon>Bacteria</taxon>
        <taxon>Pseudomonadati</taxon>
        <taxon>Pseudomonadota</taxon>
        <taxon>Alphaproteobacteria</taxon>
        <taxon>Acetobacterales</taxon>
        <taxon>Acetobacteraceae</taxon>
        <taxon>Gluconacetobacter</taxon>
    </lineage>
</organism>